<name>A0A6A4NHF8_LUPAL</name>
<dbReference type="Proteomes" id="UP000447434">
    <property type="component" value="Chromosome 22"/>
</dbReference>
<comment type="caution">
    <text evidence="2">The sequence shown here is derived from an EMBL/GenBank/DDBJ whole genome shotgun (WGS) entry which is preliminary data.</text>
</comment>
<dbReference type="EMBL" id="WOCE01000022">
    <property type="protein sequence ID" value="KAE9588912.1"/>
    <property type="molecule type" value="Genomic_DNA"/>
</dbReference>
<accession>A0A6A4NHF8</accession>
<protein>
    <submittedName>
        <fullName evidence="2">Uncharacterized protein</fullName>
    </submittedName>
</protein>
<reference evidence="3" key="1">
    <citation type="journal article" date="2020" name="Nat. Commun.">
        <title>Genome sequence of the cluster root forming white lupin.</title>
        <authorList>
            <person name="Hufnagel B."/>
            <person name="Marques A."/>
            <person name="Soriano A."/>
            <person name="Marques L."/>
            <person name="Divol F."/>
            <person name="Doumas P."/>
            <person name="Sallet E."/>
            <person name="Mancinotti D."/>
            <person name="Carrere S."/>
            <person name="Marande W."/>
            <person name="Arribat S."/>
            <person name="Keller J."/>
            <person name="Huneau C."/>
            <person name="Blein T."/>
            <person name="Aime D."/>
            <person name="Laguerre M."/>
            <person name="Taylor J."/>
            <person name="Schubert V."/>
            <person name="Nelson M."/>
            <person name="Geu-Flores F."/>
            <person name="Crespi M."/>
            <person name="Gallardo-Guerrero K."/>
            <person name="Delaux P.-M."/>
            <person name="Salse J."/>
            <person name="Berges H."/>
            <person name="Guyot R."/>
            <person name="Gouzy J."/>
            <person name="Peret B."/>
        </authorList>
    </citation>
    <scope>NUCLEOTIDE SEQUENCE [LARGE SCALE GENOMIC DNA]</scope>
    <source>
        <strain evidence="3">cv. Amiga</strain>
    </source>
</reference>
<organism evidence="2 3">
    <name type="scientific">Lupinus albus</name>
    <name type="common">White lupine</name>
    <name type="synonym">Lupinus termis</name>
    <dbReference type="NCBI Taxonomy" id="3870"/>
    <lineage>
        <taxon>Eukaryota</taxon>
        <taxon>Viridiplantae</taxon>
        <taxon>Streptophyta</taxon>
        <taxon>Embryophyta</taxon>
        <taxon>Tracheophyta</taxon>
        <taxon>Spermatophyta</taxon>
        <taxon>Magnoliopsida</taxon>
        <taxon>eudicotyledons</taxon>
        <taxon>Gunneridae</taxon>
        <taxon>Pentapetalae</taxon>
        <taxon>rosids</taxon>
        <taxon>fabids</taxon>
        <taxon>Fabales</taxon>
        <taxon>Fabaceae</taxon>
        <taxon>Papilionoideae</taxon>
        <taxon>50 kb inversion clade</taxon>
        <taxon>genistoids sensu lato</taxon>
        <taxon>core genistoids</taxon>
        <taxon>Genisteae</taxon>
        <taxon>Lupinus</taxon>
    </lineage>
</organism>
<evidence type="ECO:0000313" key="3">
    <source>
        <dbReference type="Proteomes" id="UP000447434"/>
    </source>
</evidence>
<proteinExistence type="predicted"/>
<feature type="region of interest" description="Disordered" evidence="1">
    <location>
        <begin position="82"/>
        <end position="103"/>
    </location>
</feature>
<feature type="compositionally biased region" description="Polar residues" evidence="1">
    <location>
        <begin position="91"/>
        <end position="103"/>
    </location>
</feature>
<evidence type="ECO:0000313" key="2">
    <source>
        <dbReference type="EMBL" id="KAE9588912.1"/>
    </source>
</evidence>
<gene>
    <name evidence="2" type="ORF">Lalb_Chr22g0360601</name>
</gene>
<sequence length="103" mass="10696">MENAKGRRRKSLLVFLSGDGGSDMSMVSELLSAANKMTPFRAHGGLKVSFSINSGRDGGDNEKENSRFLLSGDGDLVASMAANPGGVGGTSAVTKNPTQHSPR</sequence>
<evidence type="ECO:0000256" key="1">
    <source>
        <dbReference type="SAM" id="MobiDB-lite"/>
    </source>
</evidence>
<dbReference type="AlphaFoldDB" id="A0A6A4NHF8"/>
<keyword evidence="3" id="KW-1185">Reference proteome</keyword>